<evidence type="ECO:0000313" key="8">
    <source>
        <dbReference type="Proteomes" id="UP001499967"/>
    </source>
</evidence>
<evidence type="ECO:0000256" key="4">
    <source>
        <dbReference type="ARBA" id="ARBA00023163"/>
    </source>
</evidence>
<dbReference type="InterPro" id="IPR041490">
    <property type="entry name" value="KstR2_TetR_C"/>
</dbReference>
<keyword evidence="1" id="KW-0678">Repressor</keyword>
<comment type="caution">
    <text evidence="7">The sequence shown here is derived from an EMBL/GenBank/DDBJ whole genome shotgun (WGS) entry which is preliminary data.</text>
</comment>
<keyword evidence="4" id="KW-0804">Transcription</keyword>
<protein>
    <submittedName>
        <fullName evidence="7">TetR/AcrR family transcriptional regulator</fullName>
    </submittedName>
</protein>
<organism evidence="7 8">
    <name type="scientific">Pseudonocardia zijingensis</name>
    <dbReference type="NCBI Taxonomy" id="153376"/>
    <lineage>
        <taxon>Bacteria</taxon>
        <taxon>Bacillati</taxon>
        <taxon>Actinomycetota</taxon>
        <taxon>Actinomycetes</taxon>
        <taxon>Pseudonocardiales</taxon>
        <taxon>Pseudonocardiaceae</taxon>
        <taxon>Pseudonocardia</taxon>
    </lineage>
</organism>
<dbReference type="Proteomes" id="UP001499967">
    <property type="component" value="Unassembled WGS sequence"/>
</dbReference>
<proteinExistence type="predicted"/>
<evidence type="ECO:0000256" key="3">
    <source>
        <dbReference type="ARBA" id="ARBA00023125"/>
    </source>
</evidence>
<dbReference type="SUPFAM" id="SSF46689">
    <property type="entry name" value="Homeodomain-like"/>
    <property type="match status" value="1"/>
</dbReference>
<name>A0ABN1Q0B0_9PSEU</name>
<dbReference type="PANTHER" id="PTHR30055">
    <property type="entry name" value="HTH-TYPE TRANSCRIPTIONAL REGULATOR RUTR"/>
    <property type="match status" value="1"/>
</dbReference>
<evidence type="ECO:0000259" key="6">
    <source>
        <dbReference type="PROSITE" id="PS50977"/>
    </source>
</evidence>
<gene>
    <name evidence="7" type="ORF">GCM10009559_27740</name>
</gene>
<keyword evidence="3 5" id="KW-0238">DNA-binding</keyword>
<dbReference type="PRINTS" id="PR00455">
    <property type="entry name" value="HTHTETR"/>
</dbReference>
<sequence>MSNDFADRLVAARSPRRETKSLIYRHALRLFARHGYAGTSLREIAEAVGLEVPSLYTHIRSKRELLYDLMEFGNRDLLDRLARSVAAVPDDRPLDRLYLLVRENVISHCRHSDQTTVVFTEIRELSDDQRAKIVALRREIENLFRSALEAAVAEGVARPVNIAVTVFGALAIGRGAATWYRENGPLSPEEIGDLYGEQVVRGVLAPGSDWSSPGA</sequence>
<dbReference type="InterPro" id="IPR009057">
    <property type="entry name" value="Homeodomain-like_sf"/>
</dbReference>
<dbReference type="PROSITE" id="PS50977">
    <property type="entry name" value="HTH_TETR_2"/>
    <property type="match status" value="1"/>
</dbReference>
<dbReference type="Pfam" id="PF00440">
    <property type="entry name" value="TetR_N"/>
    <property type="match status" value="1"/>
</dbReference>
<evidence type="ECO:0000256" key="1">
    <source>
        <dbReference type="ARBA" id="ARBA00022491"/>
    </source>
</evidence>
<feature type="DNA-binding region" description="H-T-H motif" evidence="5">
    <location>
        <begin position="40"/>
        <end position="59"/>
    </location>
</feature>
<dbReference type="RefSeq" id="WP_343941759.1">
    <property type="nucleotide sequence ID" value="NZ_BAAAHP010000075.1"/>
</dbReference>
<dbReference type="Pfam" id="PF17932">
    <property type="entry name" value="TetR_C_24"/>
    <property type="match status" value="1"/>
</dbReference>
<reference evidence="7 8" key="1">
    <citation type="journal article" date="2019" name="Int. J. Syst. Evol. Microbiol.">
        <title>The Global Catalogue of Microorganisms (GCM) 10K type strain sequencing project: providing services to taxonomists for standard genome sequencing and annotation.</title>
        <authorList>
            <consortium name="The Broad Institute Genomics Platform"/>
            <consortium name="The Broad Institute Genome Sequencing Center for Infectious Disease"/>
            <person name="Wu L."/>
            <person name="Ma J."/>
        </authorList>
    </citation>
    <scope>NUCLEOTIDE SEQUENCE [LARGE SCALE GENOMIC DNA]</scope>
    <source>
        <strain evidence="7 8">JCM 11117</strain>
    </source>
</reference>
<keyword evidence="8" id="KW-1185">Reference proteome</keyword>
<accession>A0ABN1Q0B0</accession>
<evidence type="ECO:0000256" key="5">
    <source>
        <dbReference type="PROSITE-ProRule" id="PRU00335"/>
    </source>
</evidence>
<feature type="domain" description="HTH tetR-type" evidence="6">
    <location>
        <begin position="17"/>
        <end position="77"/>
    </location>
</feature>
<keyword evidence="2" id="KW-0805">Transcription regulation</keyword>
<evidence type="ECO:0000256" key="2">
    <source>
        <dbReference type="ARBA" id="ARBA00023015"/>
    </source>
</evidence>
<dbReference type="EMBL" id="BAAAHP010000075">
    <property type="protein sequence ID" value="GAA0935900.1"/>
    <property type="molecule type" value="Genomic_DNA"/>
</dbReference>
<dbReference type="SUPFAM" id="SSF48498">
    <property type="entry name" value="Tetracyclin repressor-like, C-terminal domain"/>
    <property type="match status" value="1"/>
</dbReference>
<dbReference type="Gene3D" id="1.10.357.10">
    <property type="entry name" value="Tetracycline Repressor, domain 2"/>
    <property type="match status" value="1"/>
</dbReference>
<dbReference type="InterPro" id="IPR036271">
    <property type="entry name" value="Tet_transcr_reg_TetR-rel_C_sf"/>
</dbReference>
<dbReference type="InterPro" id="IPR001647">
    <property type="entry name" value="HTH_TetR"/>
</dbReference>
<dbReference type="PANTHER" id="PTHR30055:SF175">
    <property type="entry name" value="HTH-TYPE TRANSCRIPTIONAL REPRESSOR KSTR2"/>
    <property type="match status" value="1"/>
</dbReference>
<dbReference type="InterPro" id="IPR050109">
    <property type="entry name" value="HTH-type_TetR-like_transc_reg"/>
</dbReference>
<evidence type="ECO:0000313" key="7">
    <source>
        <dbReference type="EMBL" id="GAA0935900.1"/>
    </source>
</evidence>